<dbReference type="CDD" id="cd03220">
    <property type="entry name" value="ABC_KpsT_Wzt"/>
    <property type="match status" value="1"/>
</dbReference>
<dbReference type="Pfam" id="PF00005">
    <property type="entry name" value="ABC_tran"/>
    <property type="match status" value="1"/>
</dbReference>
<evidence type="ECO:0000256" key="1">
    <source>
        <dbReference type="ARBA" id="ARBA00005417"/>
    </source>
</evidence>
<dbReference type="AlphaFoldDB" id="A0A1F5VDN5"/>
<dbReference type="InterPro" id="IPR027417">
    <property type="entry name" value="P-loop_NTPase"/>
</dbReference>
<keyword evidence="2" id="KW-0813">Transport</keyword>
<dbReference type="InterPro" id="IPR003593">
    <property type="entry name" value="AAA+_ATPase"/>
</dbReference>
<feature type="domain" description="ABC transporter" evidence="5">
    <location>
        <begin position="40"/>
        <end position="267"/>
    </location>
</feature>
<evidence type="ECO:0000313" key="6">
    <source>
        <dbReference type="EMBL" id="OGF61543.1"/>
    </source>
</evidence>
<dbReference type="GO" id="GO:0140359">
    <property type="term" value="F:ABC-type transporter activity"/>
    <property type="evidence" value="ECO:0007669"/>
    <property type="project" value="InterPro"/>
</dbReference>
<dbReference type="InterPro" id="IPR029439">
    <property type="entry name" value="Wzt_C"/>
</dbReference>
<accession>A0A1F5VDN5</accession>
<dbReference type="InterPro" id="IPR050683">
    <property type="entry name" value="Bact_Polysacc_Export_ATP-bd"/>
</dbReference>
<comment type="caution">
    <text evidence="6">The sequence shown here is derived from an EMBL/GenBank/DDBJ whole genome shotgun (WGS) entry which is preliminary data.</text>
</comment>
<evidence type="ECO:0000256" key="4">
    <source>
        <dbReference type="ARBA" id="ARBA00022840"/>
    </source>
</evidence>
<dbReference type="Gene3D" id="3.40.50.300">
    <property type="entry name" value="P-loop containing nucleotide triphosphate hydrolases"/>
    <property type="match status" value="1"/>
</dbReference>
<dbReference type="InterPro" id="IPR015860">
    <property type="entry name" value="ABC_transpr_TagH-like"/>
</dbReference>
<evidence type="ECO:0000259" key="5">
    <source>
        <dbReference type="PROSITE" id="PS50893"/>
    </source>
</evidence>
<dbReference type="GO" id="GO:0016020">
    <property type="term" value="C:membrane"/>
    <property type="evidence" value="ECO:0007669"/>
    <property type="project" value="InterPro"/>
</dbReference>
<keyword evidence="3" id="KW-0547">Nucleotide-binding</keyword>
<reference evidence="6 7" key="1">
    <citation type="journal article" date="2016" name="Nat. Commun.">
        <title>Thousands of microbial genomes shed light on interconnected biogeochemical processes in an aquifer system.</title>
        <authorList>
            <person name="Anantharaman K."/>
            <person name="Brown C.T."/>
            <person name="Hug L.A."/>
            <person name="Sharon I."/>
            <person name="Castelle C.J."/>
            <person name="Probst A.J."/>
            <person name="Thomas B.C."/>
            <person name="Singh A."/>
            <person name="Wilkins M.J."/>
            <person name="Karaoz U."/>
            <person name="Brodie E.L."/>
            <person name="Williams K.H."/>
            <person name="Hubbard S.S."/>
            <person name="Banfield J.F."/>
        </authorList>
    </citation>
    <scope>NUCLEOTIDE SEQUENCE [LARGE SCALE GENOMIC DNA]</scope>
</reference>
<keyword evidence="4" id="KW-0067">ATP-binding</keyword>
<dbReference type="PANTHER" id="PTHR46743">
    <property type="entry name" value="TEICHOIC ACIDS EXPORT ATP-BINDING PROTEIN TAGH"/>
    <property type="match status" value="1"/>
</dbReference>
<dbReference type="GO" id="GO:0016887">
    <property type="term" value="F:ATP hydrolysis activity"/>
    <property type="evidence" value="ECO:0007669"/>
    <property type="project" value="InterPro"/>
</dbReference>
<evidence type="ECO:0000256" key="2">
    <source>
        <dbReference type="ARBA" id="ARBA00022448"/>
    </source>
</evidence>
<sequence length="433" mass="48533">MNDIAIKVSELGKKYYIGVKHESYRTFRDAIANAIISPFQRARKILKNQPSRSVDLEENIWVLRNISFDIKQGEVFGIIGRNGAGKSTLLKILSRITEPTEGYAEIYGRLGSLLEVGTGFHPELTGRENIYLNGAILGMKRNEIERKFDEIVSFADVEKFIDTPVKHYSSGMHLRLAFAVAAHLELDILLVDEVLAVGDLSFQKKCLGKMEEVAQRGRTVLLVSHNLPTVLSLCTKGILLDNGEIKIIDDIENVVNVYLNENIRLDGKVMFSNNHSYFNRELKFVSAHILDTEGNTTAFVSLIKGFILSIEYKVSKPLRLAQVAFELCNSTGLCVLSSTDLDGAQEIFKSKKIPGLYRASCFIPSDYLRPGRYIINLSSSIPRVKMLDDIQNAIAFEVIDTGGVEIKLAQGRRGIVCPLLLWKTELLEQNNYK</sequence>
<dbReference type="Proteomes" id="UP000178943">
    <property type="component" value="Unassembled WGS sequence"/>
</dbReference>
<name>A0A1F5VDN5_9BACT</name>
<dbReference type="SMART" id="SM00382">
    <property type="entry name" value="AAA"/>
    <property type="match status" value="1"/>
</dbReference>
<evidence type="ECO:0000313" key="7">
    <source>
        <dbReference type="Proteomes" id="UP000178943"/>
    </source>
</evidence>
<dbReference type="GO" id="GO:0005524">
    <property type="term" value="F:ATP binding"/>
    <property type="evidence" value="ECO:0007669"/>
    <property type="project" value="UniProtKB-KW"/>
</dbReference>
<dbReference type="EMBL" id="MFGW01000193">
    <property type="protein sequence ID" value="OGF61543.1"/>
    <property type="molecule type" value="Genomic_DNA"/>
</dbReference>
<evidence type="ECO:0000256" key="3">
    <source>
        <dbReference type="ARBA" id="ARBA00022741"/>
    </source>
</evidence>
<dbReference type="PROSITE" id="PS50893">
    <property type="entry name" value="ABC_TRANSPORTER_2"/>
    <property type="match status" value="1"/>
</dbReference>
<comment type="similarity">
    <text evidence="1">Belongs to the ABC transporter superfamily.</text>
</comment>
<dbReference type="STRING" id="1817863.A2Y62_01820"/>
<dbReference type="Pfam" id="PF14524">
    <property type="entry name" value="Wzt_C"/>
    <property type="match status" value="1"/>
</dbReference>
<dbReference type="InterPro" id="IPR003439">
    <property type="entry name" value="ABC_transporter-like_ATP-bd"/>
</dbReference>
<dbReference type="PANTHER" id="PTHR46743:SF2">
    <property type="entry name" value="TEICHOIC ACIDS EXPORT ATP-BINDING PROTEIN TAGH"/>
    <property type="match status" value="1"/>
</dbReference>
<dbReference type="CDD" id="cd10147">
    <property type="entry name" value="Wzt_C-like"/>
    <property type="match status" value="1"/>
</dbReference>
<dbReference type="Gene3D" id="2.70.50.60">
    <property type="entry name" value="abc- transporter (atp binding component) like domain"/>
    <property type="match status" value="1"/>
</dbReference>
<proteinExistence type="inferred from homology"/>
<gene>
    <name evidence="6" type="ORF">A2Y62_01820</name>
</gene>
<organism evidence="6 7">
    <name type="scientific">Candidatus Fischerbacteria bacterium RBG_13_37_8</name>
    <dbReference type="NCBI Taxonomy" id="1817863"/>
    <lineage>
        <taxon>Bacteria</taxon>
        <taxon>Candidatus Fischeribacteriota</taxon>
    </lineage>
</organism>
<dbReference type="SUPFAM" id="SSF52540">
    <property type="entry name" value="P-loop containing nucleoside triphosphate hydrolases"/>
    <property type="match status" value="1"/>
</dbReference>
<protein>
    <recommendedName>
        <fullName evidence="5">ABC transporter domain-containing protein</fullName>
    </recommendedName>
</protein>